<comment type="similarity">
    <text evidence="1">Belongs to the UPF0337 (CsbD) family.</text>
</comment>
<dbReference type="InterPro" id="IPR036629">
    <property type="entry name" value="YjbJ_sf"/>
</dbReference>
<dbReference type="SUPFAM" id="SSF69047">
    <property type="entry name" value="Hypothetical protein YjbJ"/>
    <property type="match status" value="1"/>
</dbReference>
<feature type="region of interest" description="Disordered" evidence="2">
    <location>
        <begin position="1"/>
        <end position="72"/>
    </location>
</feature>
<dbReference type="PANTHER" id="PTHR34977">
    <property type="entry name" value="UPF0337 PROTEIN YJBJ"/>
    <property type="match status" value="1"/>
</dbReference>
<evidence type="ECO:0000256" key="2">
    <source>
        <dbReference type="SAM" id="MobiDB-lite"/>
    </source>
</evidence>
<dbReference type="HOGENOM" id="CLU_135567_3_3_5"/>
<dbReference type="STRING" id="266779.Meso_1219"/>
<reference evidence="4" key="1">
    <citation type="submission" date="2006-06" db="EMBL/GenBank/DDBJ databases">
        <title>Complete sequence of chromosome of Chelativorans sp. BNC1.</title>
        <authorList>
            <consortium name="US DOE Joint Genome Institute"/>
            <person name="Copeland A."/>
            <person name="Lucas S."/>
            <person name="Lapidus A."/>
            <person name="Barry K."/>
            <person name="Detter J.C."/>
            <person name="Glavina del Rio T."/>
            <person name="Hammon N."/>
            <person name="Israni S."/>
            <person name="Dalin E."/>
            <person name="Tice H."/>
            <person name="Pitluck S."/>
            <person name="Chertkov O."/>
            <person name="Brettin T."/>
            <person name="Bruce D."/>
            <person name="Han C."/>
            <person name="Tapia R."/>
            <person name="Gilna P."/>
            <person name="Schmutz J."/>
            <person name="Larimer F."/>
            <person name="Land M."/>
            <person name="Hauser L."/>
            <person name="Kyrpides N."/>
            <person name="Mikhailova N."/>
            <person name="Richardson P."/>
        </authorList>
    </citation>
    <scope>NUCLEOTIDE SEQUENCE</scope>
    <source>
        <strain evidence="4">BNC1</strain>
    </source>
</reference>
<evidence type="ECO:0000259" key="3">
    <source>
        <dbReference type="Pfam" id="PF05532"/>
    </source>
</evidence>
<dbReference type="KEGG" id="mes:Meso_1219"/>
<feature type="domain" description="CsbD-like" evidence="3">
    <location>
        <begin position="16"/>
        <end position="68"/>
    </location>
</feature>
<sequence>MRFEGSPSRRTIMHKDELKGSAKKMRGTVKDEVGKATGDDKMRAEGKADKAEGSIQKGVGKAKDTVRDALKH</sequence>
<feature type="compositionally biased region" description="Basic and acidic residues" evidence="2">
    <location>
        <begin position="28"/>
        <end position="52"/>
    </location>
</feature>
<dbReference type="Gene3D" id="1.10.1470.10">
    <property type="entry name" value="YjbJ"/>
    <property type="match status" value="1"/>
</dbReference>
<evidence type="ECO:0000256" key="1">
    <source>
        <dbReference type="ARBA" id="ARBA00009129"/>
    </source>
</evidence>
<name>Q11J10_CHESB</name>
<gene>
    <name evidence="4" type="ordered locus">Meso_1219</name>
</gene>
<dbReference type="Pfam" id="PF05532">
    <property type="entry name" value="CsbD"/>
    <property type="match status" value="1"/>
</dbReference>
<organism evidence="4">
    <name type="scientific">Chelativorans sp. (strain BNC1)</name>
    <dbReference type="NCBI Taxonomy" id="266779"/>
    <lineage>
        <taxon>Bacteria</taxon>
        <taxon>Pseudomonadati</taxon>
        <taxon>Pseudomonadota</taxon>
        <taxon>Alphaproteobacteria</taxon>
        <taxon>Hyphomicrobiales</taxon>
        <taxon>Phyllobacteriaceae</taxon>
        <taxon>Chelativorans</taxon>
    </lineage>
</organism>
<dbReference type="InterPro" id="IPR008462">
    <property type="entry name" value="CsbD"/>
</dbReference>
<dbReference type="InterPro" id="IPR050423">
    <property type="entry name" value="UPF0337_stress_rsp"/>
</dbReference>
<accession>Q11J10</accession>
<proteinExistence type="inferred from homology"/>
<dbReference type="EMBL" id="CP000390">
    <property type="protein sequence ID" value="ABG62615.1"/>
    <property type="molecule type" value="Genomic_DNA"/>
</dbReference>
<feature type="compositionally biased region" description="Basic and acidic residues" evidence="2">
    <location>
        <begin position="61"/>
        <end position="72"/>
    </location>
</feature>
<dbReference type="PANTHER" id="PTHR34977:SF1">
    <property type="entry name" value="UPF0337 PROTEIN YJBJ"/>
    <property type="match status" value="1"/>
</dbReference>
<evidence type="ECO:0000313" key="4">
    <source>
        <dbReference type="EMBL" id="ABG62615.1"/>
    </source>
</evidence>
<dbReference type="eggNOG" id="COG3237">
    <property type="taxonomic scope" value="Bacteria"/>
</dbReference>
<dbReference type="AlphaFoldDB" id="Q11J10"/>
<protein>
    <submittedName>
        <fullName evidence="4">CsbD-like protein</fullName>
    </submittedName>
</protein>